<name>H8GH62_METAL</name>
<dbReference type="NCBIfam" id="TIGR01777">
    <property type="entry name" value="yfcH"/>
    <property type="match status" value="1"/>
</dbReference>
<evidence type="ECO:0000259" key="3">
    <source>
        <dbReference type="Pfam" id="PF08338"/>
    </source>
</evidence>
<dbReference type="RefSeq" id="WP_005370251.1">
    <property type="nucleotide sequence ID" value="NZ_CM001475.1"/>
</dbReference>
<dbReference type="eggNOG" id="COG1090">
    <property type="taxonomic scope" value="Bacteria"/>
</dbReference>
<dbReference type="Pfam" id="PF08338">
    <property type="entry name" value="DUF1731"/>
    <property type="match status" value="1"/>
</dbReference>
<dbReference type="CDD" id="cd05242">
    <property type="entry name" value="SDR_a8"/>
    <property type="match status" value="1"/>
</dbReference>
<feature type="domain" description="NAD-dependent epimerase/dehydratase" evidence="2">
    <location>
        <begin position="3"/>
        <end position="214"/>
    </location>
</feature>
<dbReference type="Proteomes" id="UP000005090">
    <property type="component" value="Chromosome"/>
</dbReference>
<accession>H8GH62</accession>
<dbReference type="HOGENOM" id="CLU_047373_0_3_6"/>
<dbReference type="InterPro" id="IPR036291">
    <property type="entry name" value="NAD(P)-bd_dom_sf"/>
</dbReference>
<keyword evidence="5" id="KW-1185">Reference proteome</keyword>
<dbReference type="InterPro" id="IPR001509">
    <property type="entry name" value="Epimerase_deHydtase"/>
</dbReference>
<gene>
    <name evidence="4" type="ORF">Metal_1034</name>
</gene>
<dbReference type="PANTHER" id="PTHR11092">
    <property type="entry name" value="SUGAR NUCLEOTIDE EPIMERASE RELATED"/>
    <property type="match status" value="1"/>
</dbReference>
<dbReference type="PANTHER" id="PTHR11092:SF0">
    <property type="entry name" value="EPIMERASE FAMILY PROTEIN SDR39U1"/>
    <property type="match status" value="1"/>
</dbReference>
<dbReference type="InterPro" id="IPR013549">
    <property type="entry name" value="DUF1731"/>
</dbReference>
<dbReference type="InterPro" id="IPR010099">
    <property type="entry name" value="SDR39U1"/>
</dbReference>
<evidence type="ECO:0000256" key="1">
    <source>
        <dbReference type="ARBA" id="ARBA00009353"/>
    </source>
</evidence>
<evidence type="ECO:0000313" key="4">
    <source>
        <dbReference type="EMBL" id="EIC28853.1"/>
    </source>
</evidence>
<proteinExistence type="inferred from homology"/>
<dbReference type="Gene3D" id="3.40.50.720">
    <property type="entry name" value="NAD(P)-binding Rossmann-like Domain"/>
    <property type="match status" value="1"/>
</dbReference>
<dbReference type="EMBL" id="CM001475">
    <property type="protein sequence ID" value="EIC28853.1"/>
    <property type="molecule type" value="Genomic_DNA"/>
</dbReference>
<feature type="domain" description="DUF1731" evidence="3">
    <location>
        <begin position="250"/>
        <end position="295"/>
    </location>
</feature>
<dbReference type="AlphaFoldDB" id="H8GH62"/>
<sequence>MKILVTGGTGFIGKALVKALIGEGHWVTVLSRSPENVERVFGPEVIGLGHLSFLQPDASFDVIVNLAGAPIFDARWSEARKRLIRESRIGLTEQLVSCIERMTVRPKLLINGSAVGYYGDQGDQILTEASSVRPDFSHRLCADWEQAASRAAEFGVRVCLMRSGLVIAGDGGLLQRMLLPFRLGIGGRLGSGRQWMSWIHREDWIRIAQTMIADETMQGPYNATAPNPVMNRQFTATLARCLHRPALFPLPAFVLKTLLGEMSELVLGSQRVLPERLLMHGFLFRHPDLEGALRAALGAESGGFETKI</sequence>
<reference evidence="4 5" key="1">
    <citation type="journal article" date="2013" name="Genome Announc.">
        <title>Genome Sequence of the Obligate Gammaproteobacterial Methanotroph Methylomicrobium album Strain BG8.</title>
        <authorList>
            <person name="Kits K.D."/>
            <person name="Kalyuzhnaya M.G."/>
            <person name="Klotz M.G."/>
            <person name="Jetten M.S."/>
            <person name="Op den Camp H.J."/>
            <person name="Vuilleumier S."/>
            <person name="Bringel F."/>
            <person name="Dispirito A.A."/>
            <person name="Murrell J.C."/>
            <person name="Bruce D."/>
            <person name="Cheng J.F."/>
            <person name="Copeland A."/>
            <person name="Goodwin L."/>
            <person name="Hauser L."/>
            <person name="Lajus A."/>
            <person name="Land M.L."/>
            <person name="Lapidus A."/>
            <person name="Lucas S."/>
            <person name="Medigue C."/>
            <person name="Pitluck S."/>
            <person name="Woyke T."/>
            <person name="Zeytun A."/>
            <person name="Stein L.Y."/>
        </authorList>
    </citation>
    <scope>NUCLEOTIDE SEQUENCE [LARGE SCALE GENOMIC DNA]</scope>
    <source>
        <strain evidence="4 5">BG8</strain>
    </source>
</reference>
<dbReference type="Pfam" id="PF01370">
    <property type="entry name" value="Epimerase"/>
    <property type="match status" value="1"/>
</dbReference>
<dbReference type="SUPFAM" id="SSF51735">
    <property type="entry name" value="NAD(P)-binding Rossmann-fold domains"/>
    <property type="match status" value="1"/>
</dbReference>
<evidence type="ECO:0000259" key="2">
    <source>
        <dbReference type="Pfam" id="PF01370"/>
    </source>
</evidence>
<organism evidence="4 5">
    <name type="scientific">Methylomicrobium album BG8</name>
    <dbReference type="NCBI Taxonomy" id="686340"/>
    <lineage>
        <taxon>Bacteria</taxon>
        <taxon>Pseudomonadati</taxon>
        <taxon>Pseudomonadota</taxon>
        <taxon>Gammaproteobacteria</taxon>
        <taxon>Methylococcales</taxon>
        <taxon>Methylococcaceae</taxon>
        <taxon>Methylomicrobium</taxon>
    </lineage>
</organism>
<comment type="similarity">
    <text evidence="1">Belongs to the NAD(P)-dependent epimerase/dehydratase family. SDR39U1 subfamily.</text>
</comment>
<evidence type="ECO:0000313" key="5">
    <source>
        <dbReference type="Proteomes" id="UP000005090"/>
    </source>
</evidence>
<dbReference type="STRING" id="686340.Metal_1034"/>
<protein>
    <submittedName>
        <fullName evidence="4">TIGR01777 family protein</fullName>
    </submittedName>
</protein>